<keyword evidence="1" id="KW-0812">Transmembrane</keyword>
<keyword evidence="1" id="KW-0472">Membrane</keyword>
<protein>
    <submittedName>
        <fullName evidence="2">Uncharacterized protein</fullName>
    </submittedName>
</protein>
<evidence type="ECO:0000256" key="1">
    <source>
        <dbReference type="SAM" id="Phobius"/>
    </source>
</evidence>
<name>A0A8S1AVX5_ARCPL</name>
<dbReference type="Proteomes" id="UP000494256">
    <property type="component" value="Unassembled WGS sequence"/>
</dbReference>
<dbReference type="OrthoDB" id="7473964at2759"/>
<reference evidence="2 3" key="1">
    <citation type="submission" date="2020-04" db="EMBL/GenBank/DDBJ databases">
        <authorList>
            <person name="Wallbank WR R."/>
            <person name="Pardo Diaz C."/>
            <person name="Kozak K."/>
            <person name="Martin S."/>
            <person name="Jiggins C."/>
            <person name="Moest M."/>
            <person name="Warren A I."/>
            <person name="Byers J.R.P. K."/>
            <person name="Montejo-Kovacevich G."/>
            <person name="Yen C E."/>
        </authorList>
    </citation>
    <scope>NUCLEOTIDE SEQUENCE [LARGE SCALE GENOMIC DNA]</scope>
</reference>
<evidence type="ECO:0000313" key="3">
    <source>
        <dbReference type="Proteomes" id="UP000494256"/>
    </source>
</evidence>
<sequence>MQQILDVRTHSLALTLARLNAATAMQQILDVRTHSLALTLARLNAATAMQQILDVRTHSLALTLARLNAATAMQQILDSPLAVVFLTGDSAFLSNWDLYLITALLGALGLVVYLRRPTQQAAN</sequence>
<dbReference type="EMBL" id="CADEBD010000344">
    <property type="protein sequence ID" value="CAB3249445.1"/>
    <property type="molecule type" value="Genomic_DNA"/>
</dbReference>
<dbReference type="AlphaFoldDB" id="A0A8S1AVX5"/>
<gene>
    <name evidence="2" type="ORF">APLA_LOCUS12894</name>
</gene>
<accession>A0A8S1AVX5</accession>
<organism evidence="2 3">
    <name type="scientific">Arctia plantaginis</name>
    <name type="common">Wood tiger moth</name>
    <name type="synonym">Phalaena plantaginis</name>
    <dbReference type="NCBI Taxonomy" id="874455"/>
    <lineage>
        <taxon>Eukaryota</taxon>
        <taxon>Metazoa</taxon>
        <taxon>Ecdysozoa</taxon>
        <taxon>Arthropoda</taxon>
        <taxon>Hexapoda</taxon>
        <taxon>Insecta</taxon>
        <taxon>Pterygota</taxon>
        <taxon>Neoptera</taxon>
        <taxon>Endopterygota</taxon>
        <taxon>Lepidoptera</taxon>
        <taxon>Glossata</taxon>
        <taxon>Ditrysia</taxon>
        <taxon>Noctuoidea</taxon>
        <taxon>Erebidae</taxon>
        <taxon>Arctiinae</taxon>
        <taxon>Arctia</taxon>
    </lineage>
</organism>
<comment type="caution">
    <text evidence="2">The sequence shown here is derived from an EMBL/GenBank/DDBJ whole genome shotgun (WGS) entry which is preliminary data.</text>
</comment>
<feature type="transmembrane region" description="Helical" evidence="1">
    <location>
        <begin position="96"/>
        <end position="114"/>
    </location>
</feature>
<evidence type="ECO:0000313" key="2">
    <source>
        <dbReference type="EMBL" id="CAB3249445.1"/>
    </source>
</evidence>
<keyword evidence="1" id="KW-1133">Transmembrane helix</keyword>
<proteinExistence type="predicted"/>